<evidence type="ECO:0000313" key="6">
    <source>
        <dbReference type="Proteomes" id="UP000499080"/>
    </source>
</evidence>
<dbReference type="Gene3D" id="3.30.70.270">
    <property type="match status" value="2"/>
</dbReference>
<keyword evidence="6" id="KW-1185">Reference proteome</keyword>
<evidence type="ECO:0000313" key="5">
    <source>
        <dbReference type="EMBL" id="GBN81192.1"/>
    </source>
</evidence>
<evidence type="ECO:0000256" key="1">
    <source>
        <dbReference type="ARBA" id="ARBA00023268"/>
    </source>
</evidence>
<dbReference type="InterPro" id="IPR043502">
    <property type="entry name" value="DNA/RNA_pol_sf"/>
</dbReference>
<protein>
    <submittedName>
        <fullName evidence="5">Transposon Ty3-G Gag-Pol polyprotein</fullName>
    </submittedName>
</protein>
<evidence type="ECO:0000259" key="2">
    <source>
        <dbReference type="Pfam" id="PF00078"/>
    </source>
</evidence>
<reference evidence="5 6" key="1">
    <citation type="journal article" date="2019" name="Sci. Rep.">
        <title>Orb-weaving spider Araneus ventricosus genome elucidates the spidroin gene catalogue.</title>
        <authorList>
            <person name="Kono N."/>
            <person name="Nakamura H."/>
            <person name="Ohtoshi R."/>
            <person name="Moran D.A.P."/>
            <person name="Shinohara A."/>
            <person name="Yoshida Y."/>
            <person name="Fujiwara M."/>
            <person name="Mori M."/>
            <person name="Tomita M."/>
            <person name="Arakawa K."/>
        </authorList>
    </citation>
    <scope>NUCLEOTIDE SEQUENCE [LARGE SCALE GENOMIC DNA]</scope>
</reference>
<dbReference type="InterPro" id="IPR043128">
    <property type="entry name" value="Rev_trsase/Diguanyl_cyclase"/>
</dbReference>
<dbReference type="Pfam" id="PF00078">
    <property type="entry name" value="RVT_1"/>
    <property type="match status" value="1"/>
</dbReference>
<dbReference type="Pfam" id="PF17919">
    <property type="entry name" value="RT_RNaseH_2"/>
    <property type="match status" value="1"/>
</dbReference>
<dbReference type="InterPro" id="IPR000477">
    <property type="entry name" value="RT_dom"/>
</dbReference>
<evidence type="ECO:0000259" key="3">
    <source>
        <dbReference type="Pfam" id="PF17919"/>
    </source>
</evidence>
<name>A0A4Y2RZB6_ARAVE</name>
<feature type="domain" description="Reverse transcriptase" evidence="2">
    <location>
        <begin position="17"/>
        <end position="140"/>
    </location>
</feature>
<feature type="domain" description="Reverse transcriptase/retrotransposon-derived protein RNase H-like" evidence="3">
    <location>
        <begin position="203"/>
        <end position="266"/>
    </location>
</feature>
<dbReference type="SUPFAM" id="SSF56672">
    <property type="entry name" value="DNA/RNA polymerases"/>
    <property type="match status" value="1"/>
</dbReference>
<comment type="caution">
    <text evidence="5">The sequence shown here is derived from an EMBL/GenBank/DDBJ whole genome shotgun (WGS) entry which is preliminary data.</text>
</comment>
<dbReference type="FunFam" id="3.30.70.270:FF:000026">
    <property type="entry name" value="Transposon Ty3-G Gag-Pol polyprotein"/>
    <property type="match status" value="1"/>
</dbReference>
<dbReference type="Proteomes" id="UP000499080">
    <property type="component" value="Unassembled WGS sequence"/>
</dbReference>
<proteinExistence type="predicted"/>
<dbReference type="GO" id="GO:0003824">
    <property type="term" value="F:catalytic activity"/>
    <property type="evidence" value="ECO:0007669"/>
    <property type="project" value="UniProtKB-KW"/>
</dbReference>
<keyword evidence="1" id="KW-0511">Multifunctional enzyme</keyword>
<dbReference type="PANTHER" id="PTHR37984:SF5">
    <property type="entry name" value="PROTEIN NYNRIN-LIKE"/>
    <property type="match status" value="1"/>
</dbReference>
<dbReference type="EMBL" id="BGPR01019176">
    <property type="protein sequence ID" value="GBN81192.1"/>
    <property type="molecule type" value="Genomic_DNA"/>
</dbReference>
<evidence type="ECO:0000313" key="4">
    <source>
        <dbReference type="EMBL" id="GBN81179.1"/>
    </source>
</evidence>
<gene>
    <name evidence="5" type="primary">TY3B-G_649</name>
    <name evidence="4" type="synonym">TY3B-G_561</name>
    <name evidence="4" type="ORF">AVEN_249403_1</name>
    <name evidence="5" type="ORF">AVEN_37863_1</name>
</gene>
<organism evidence="5 6">
    <name type="scientific">Araneus ventricosus</name>
    <name type="common">Orbweaver spider</name>
    <name type="synonym">Epeira ventricosa</name>
    <dbReference type="NCBI Taxonomy" id="182803"/>
    <lineage>
        <taxon>Eukaryota</taxon>
        <taxon>Metazoa</taxon>
        <taxon>Ecdysozoa</taxon>
        <taxon>Arthropoda</taxon>
        <taxon>Chelicerata</taxon>
        <taxon>Arachnida</taxon>
        <taxon>Araneae</taxon>
        <taxon>Araneomorphae</taxon>
        <taxon>Entelegynae</taxon>
        <taxon>Araneoidea</taxon>
        <taxon>Araneidae</taxon>
        <taxon>Araneus</taxon>
    </lineage>
</organism>
<dbReference type="InterPro" id="IPR050951">
    <property type="entry name" value="Retrovirus_Pol_polyprotein"/>
</dbReference>
<dbReference type="InterPro" id="IPR041577">
    <property type="entry name" value="RT_RNaseH_2"/>
</dbReference>
<accession>A0A4Y2RZB6</accession>
<dbReference type="Gene3D" id="3.10.10.10">
    <property type="entry name" value="HIV Type 1 Reverse Transcriptase, subunit A, domain 1"/>
    <property type="match status" value="1"/>
</dbReference>
<dbReference type="PANTHER" id="PTHR37984">
    <property type="entry name" value="PROTEIN CBG26694"/>
    <property type="match status" value="1"/>
</dbReference>
<dbReference type="AlphaFoldDB" id="A0A4Y2RZB6"/>
<dbReference type="GO" id="GO:0071897">
    <property type="term" value="P:DNA biosynthetic process"/>
    <property type="evidence" value="ECO:0007669"/>
    <property type="project" value="UniProtKB-ARBA"/>
</dbReference>
<sequence>MALVDYTLTEFNDAKIFSIIDAKIFSIIDANSGFWQIMLHPESSAFTTSITPFGRFKFKRLPFGISSAPEVFQKRIRECLKGLNGVVGLMDEFDVHGETEKEHDERLYQVLQRLQDSGWTLNEEKCQFRKKSIKFLGHIISVDGICPDPTKTEEIKKMSQPTNITELKRFLGMVNFFRKFIPDLADMAEPLYAMLKAGTTWTWGPNQEKAFKRIKESLCNPPVLASYDCKKSVYLSADASSYGIGAMLYQIKDSSQLPIAYASRTL</sequence>
<dbReference type="EMBL" id="BGPR01019174">
    <property type="protein sequence ID" value="GBN81179.1"/>
    <property type="molecule type" value="Genomic_DNA"/>
</dbReference>
<dbReference type="CDD" id="cd01647">
    <property type="entry name" value="RT_LTR"/>
    <property type="match status" value="1"/>
</dbReference>
<dbReference type="OrthoDB" id="8056540at2759"/>